<gene>
    <name evidence="2" type="ORF">DAY19_06740</name>
</gene>
<dbReference type="GO" id="GO:0032259">
    <property type="term" value="P:methylation"/>
    <property type="evidence" value="ECO:0007669"/>
    <property type="project" value="UniProtKB-KW"/>
</dbReference>
<organism evidence="2 3">
    <name type="scientific">Halobacteriovorax vibrionivorans</name>
    <dbReference type="NCBI Taxonomy" id="2152716"/>
    <lineage>
        <taxon>Bacteria</taxon>
        <taxon>Pseudomonadati</taxon>
        <taxon>Bdellovibrionota</taxon>
        <taxon>Bacteriovoracia</taxon>
        <taxon>Bacteriovoracales</taxon>
        <taxon>Halobacteriovoraceae</taxon>
        <taxon>Halobacteriovorax</taxon>
    </lineage>
</organism>
<dbReference type="Gene3D" id="3.40.50.150">
    <property type="entry name" value="Vaccinia Virus protein VP39"/>
    <property type="match status" value="1"/>
</dbReference>
<dbReference type="Proteomes" id="UP000443582">
    <property type="component" value="Unassembled WGS sequence"/>
</dbReference>
<name>A0ABY0IHN5_9BACT</name>
<dbReference type="InterPro" id="IPR029063">
    <property type="entry name" value="SAM-dependent_MTases_sf"/>
</dbReference>
<protein>
    <submittedName>
        <fullName evidence="2">Class I SAM-dependent rRNA methyltransferase</fullName>
    </submittedName>
</protein>
<evidence type="ECO:0000313" key="2">
    <source>
        <dbReference type="EMBL" id="RZF21376.1"/>
    </source>
</evidence>
<sequence length="409" mass="47330">MNKKTSASSGKSKGKSTGRSRIRTPRVELHPASIKYLYKGHPWITKDRFSMKFPQGSPFVTAKLEEGKFAILLNDPTHDSVLARLWRIGEGSHLGPKDFYFELRQRMQDSFEARRGITDRENYYLAFGETDFLPGLFIIRLKDRILVQFYSNFWNHFEKDILKIIKDFYPNDKVWVQKRNLKRKKEFYCASNKSIQEDEFTVNEFGVDYIIRLNQFYDIGLYTDMAAIRNRVKDDFEDKSVLNLYSYTGAYTLFALKQGAKDVTSVDLSQKYLDWLEENLELNKMEGNTSLCMPTIKALEKFKEEGRKFDLIICDPPSASSDGKKVSKAIDAYKDMIPLFDMILNKGGKAHIFLNTHSITRKKFETKVKEYIGKRKISITGALRLTGDCPSLKGFIEGDYLKGLTLLKK</sequence>
<keyword evidence="2" id="KW-0808">Transferase</keyword>
<evidence type="ECO:0000313" key="3">
    <source>
        <dbReference type="Proteomes" id="UP000443582"/>
    </source>
</evidence>
<dbReference type="PANTHER" id="PTHR42873">
    <property type="entry name" value="RIBOSOMAL RNA LARGE SUBUNIT METHYLTRANSFERASE"/>
    <property type="match status" value="1"/>
</dbReference>
<evidence type="ECO:0000256" key="1">
    <source>
        <dbReference type="SAM" id="MobiDB-lite"/>
    </source>
</evidence>
<dbReference type="RefSeq" id="WP_114706443.1">
    <property type="nucleotide sequence ID" value="NZ_QDKL01000002.1"/>
</dbReference>
<feature type="compositionally biased region" description="Basic residues" evidence="1">
    <location>
        <begin position="12"/>
        <end position="24"/>
    </location>
</feature>
<comment type="caution">
    <text evidence="2">The sequence shown here is derived from an EMBL/GenBank/DDBJ whole genome shotgun (WGS) entry which is preliminary data.</text>
</comment>
<dbReference type="CDD" id="cd02440">
    <property type="entry name" value="AdoMet_MTases"/>
    <property type="match status" value="1"/>
</dbReference>
<dbReference type="EMBL" id="QDKL01000002">
    <property type="protein sequence ID" value="RZF21376.1"/>
    <property type="molecule type" value="Genomic_DNA"/>
</dbReference>
<dbReference type="PANTHER" id="PTHR42873:SF1">
    <property type="entry name" value="S-ADENOSYLMETHIONINE-DEPENDENT METHYLTRANSFERASE DOMAIN-CONTAINING PROTEIN"/>
    <property type="match status" value="1"/>
</dbReference>
<accession>A0ABY0IHN5</accession>
<proteinExistence type="predicted"/>
<keyword evidence="2" id="KW-0489">Methyltransferase</keyword>
<keyword evidence="3" id="KW-1185">Reference proteome</keyword>
<dbReference type="Pfam" id="PF03602">
    <property type="entry name" value="Cons_hypoth95"/>
    <property type="match status" value="1"/>
</dbReference>
<reference evidence="3" key="1">
    <citation type="journal article" date="2019" name="Int. J. Syst. Evol. Microbiol.">
        <title>Halobacteriovorax valvorus sp. nov., a novel prokaryotic predator isolated from coastal seawater of China.</title>
        <authorList>
            <person name="Chen M.-X."/>
        </authorList>
    </citation>
    <scope>NUCLEOTIDE SEQUENCE [LARGE SCALE GENOMIC DNA]</scope>
    <source>
        <strain evidence="3">BL9</strain>
    </source>
</reference>
<dbReference type="Gene3D" id="3.30.750.80">
    <property type="entry name" value="RNA methyltransferase domain (HRMD) like"/>
    <property type="match status" value="1"/>
</dbReference>
<feature type="compositionally biased region" description="Low complexity" evidence="1">
    <location>
        <begin position="1"/>
        <end position="11"/>
    </location>
</feature>
<feature type="region of interest" description="Disordered" evidence="1">
    <location>
        <begin position="1"/>
        <end position="24"/>
    </location>
</feature>
<dbReference type="GO" id="GO:0008168">
    <property type="term" value="F:methyltransferase activity"/>
    <property type="evidence" value="ECO:0007669"/>
    <property type="project" value="UniProtKB-KW"/>
</dbReference>
<dbReference type="SUPFAM" id="SSF53335">
    <property type="entry name" value="S-adenosyl-L-methionine-dependent methyltransferases"/>
    <property type="match status" value="1"/>
</dbReference>